<dbReference type="EMBL" id="JARIHO010000075">
    <property type="protein sequence ID" value="KAJ7311508.1"/>
    <property type="molecule type" value="Genomic_DNA"/>
</dbReference>
<protein>
    <submittedName>
        <fullName evidence="2">Uncharacterized protein</fullName>
    </submittedName>
</protein>
<evidence type="ECO:0000313" key="3">
    <source>
        <dbReference type="Proteomes" id="UP001218218"/>
    </source>
</evidence>
<accession>A0AAD6Z7T9</accession>
<comment type="caution">
    <text evidence="2">The sequence shown here is derived from an EMBL/GenBank/DDBJ whole genome shotgun (WGS) entry which is preliminary data.</text>
</comment>
<evidence type="ECO:0000313" key="2">
    <source>
        <dbReference type="EMBL" id="KAJ7311508.1"/>
    </source>
</evidence>
<feature type="region of interest" description="Disordered" evidence="1">
    <location>
        <begin position="272"/>
        <end position="301"/>
    </location>
</feature>
<name>A0AAD6Z7T9_9AGAR</name>
<evidence type="ECO:0000256" key="1">
    <source>
        <dbReference type="SAM" id="MobiDB-lite"/>
    </source>
</evidence>
<keyword evidence="3" id="KW-1185">Reference proteome</keyword>
<organism evidence="2 3">
    <name type="scientific">Mycena albidolilacea</name>
    <dbReference type="NCBI Taxonomy" id="1033008"/>
    <lineage>
        <taxon>Eukaryota</taxon>
        <taxon>Fungi</taxon>
        <taxon>Dikarya</taxon>
        <taxon>Basidiomycota</taxon>
        <taxon>Agaricomycotina</taxon>
        <taxon>Agaricomycetes</taxon>
        <taxon>Agaricomycetidae</taxon>
        <taxon>Agaricales</taxon>
        <taxon>Marasmiineae</taxon>
        <taxon>Mycenaceae</taxon>
        <taxon>Mycena</taxon>
    </lineage>
</organism>
<dbReference type="AlphaFoldDB" id="A0AAD6Z7T9"/>
<proteinExistence type="predicted"/>
<feature type="region of interest" description="Disordered" evidence="1">
    <location>
        <begin position="38"/>
        <end position="57"/>
    </location>
</feature>
<sequence>MPTMPTTRMPTMKQKPIRLPCVLYVPTIKPANDLATQEPNVAQEVSPKGSPPSGPPSKPHYYLIRNHFFAKVSGHVITSLGHDSGRRKEIMERLFEKQYSFLQRLVPLDDERAQELEGRVSVLPPTLELIHKSYRLTGYLLLSFTAEWKGDDLVYEKKKSFLLEPEPFTPLQNYLDAIAAAGSNGGGGAGGGTSGVVDDSSGRTRGARGTAEDDDGNWKVEAILELKRIASMDPAGPTSEFLSAARDLEEWWGVNGSLEALSRSTDVVENMEGDADLGDDTDTDSDEDVDSGDTTDSNGEADAYDIVEELAYIATLDPAGPRSEFWAAAAFIEERERERPEEVVSSVNEGEMT</sequence>
<dbReference type="Proteomes" id="UP001218218">
    <property type="component" value="Unassembled WGS sequence"/>
</dbReference>
<gene>
    <name evidence="2" type="ORF">DFH08DRAFT_897799</name>
</gene>
<feature type="region of interest" description="Disordered" evidence="1">
    <location>
        <begin position="186"/>
        <end position="214"/>
    </location>
</feature>
<reference evidence="2" key="1">
    <citation type="submission" date="2023-03" db="EMBL/GenBank/DDBJ databases">
        <title>Massive genome expansion in bonnet fungi (Mycena s.s.) driven by repeated elements and novel gene families across ecological guilds.</title>
        <authorList>
            <consortium name="Lawrence Berkeley National Laboratory"/>
            <person name="Harder C.B."/>
            <person name="Miyauchi S."/>
            <person name="Viragh M."/>
            <person name="Kuo A."/>
            <person name="Thoen E."/>
            <person name="Andreopoulos B."/>
            <person name="Lu D."/>
            <person name="Skrede I."/>
            <person name="Drula E."/>
            <person name="Henrissat B."/>
            <person name="Morin E."/>
            <person name="Kohler A."/>
            <person name="Barry K."/>
            <person name="LaButti K."/>
            <person name="Morin E."/>
            <person name="Salamov A."/>
            <person name="Lipzen A."/>
            <person name="Mereny Z."/>
            <person name="Hegedus B."/>
            <person name="Baldrian P."/>
            <person name="Stursova M."/>
            <person name="Weitz H."/>
            <person name="Taylor A."/>
            <person name="Grigoriev I.V."/>
            <person name="Nagy L.G."/>
            <person name="Martin F."/>
            <person name="Kauserud H."/>
        </authorList>
    </citation>
    <scope>NUCLEOTIDE SEQUENCE</scope>
    <source>
        <strain evidence="2">CBHHK002</strain>
    </source>
</reference>
<feature type="compositionally biased region" description="Acidic residues" evidence="1">
    <location>
        <begin position="272"/>
        <end position="293"/>
    </location>
</feature>